<keyword evidence="2" id="KW-0472">Membrane</keyword>
<dbReference type="Proteomes" id="UP001501599">
    <property type="component" value="Unassembled WGS sequence"/>
</dbReference>
<proteinExistence type="predicted"/>
<organism evidence="3 4">
    <name type="scientific">Agrococcus versicolor</name>
    <dbReference type="NCBI Taxonomy" id="501482"/>
    <lineage>
        <taxon>Bacteria</taxon>
        <taxon>Bacillati</taxon>
        <taxon>Actinomycetota</taxon>
        <taxon>Actinomycetes</taxon>
        <taxon>Micrococcales</taxon>
        <taxon>Microbacteriaceae</taxon>
        <taxon>Agrococcus</taxon>
    </lineage>
</organism>
<feature type="transmembrane region" description="Helical" evidence="2">
    <location>
        <begin position="62"/>
        <end position="79"/>
    </location>
</feature>
<evidence type="ECO:0000313" key="4">
    <source>
        <dbReference type="Proteomes" id="UP001501599"/>
    </source>
</evidence>
<feature type="compositionally biased region" description="Acidic residues" evidence="1">
    <location>
        <begin position="98"/>
        <end position="107"/>
    </location>
</feature>
<comment type="caution">
    <text evidence="3">The sequence shown here is derived from an EMBL/GenBank/DDBJ whole genome shotgun (WGS) entry which is preliminary data.</text>
</comment>
<gene>
    <name evidence="3" type="ORF">GCM10009846_18990</name>
</gene>
<keyword evidence="2" id="KW-1133">Transmembrane helix</keyword>
<reference evidence="4" key="1">
    <citation type="journal article" date="2019" name="Int. J. Syst. Evol. Microbiol.">
        <title>The Global Catalogue of Microorganisms (GCM) 10K type strain sequencing project: providing services to taxonomists for standard genome sequencing and annotation.</title>
        <authorList>
            <consortium name="The Broad Institute Genomics Platform"/>
            <consortium name="The Broad Institute Genome Sequencing Center for Infectious Disease"/>
            <person name="Wu L."/>
            <person name="Ma J."/>
        </authorList>
    </citation>
    <scope>NUCLEOTIDE SEQUENCE [LARGE SCALE GENOMIC DNA]</scope>
    <source>
        <strain evidence="4">JCM 16026</strain>
    </source>
</reference>
<feature type="region of interest" description="Disordered" evidence="1">
    <location>
        <begin position="84"/>
        <end position="115"/>
    </location>
</feature>
<evidence type="ECO:0000256" key="1">
    <source>
        <dbReference type="SAM" id="MobiDB-lite"/>
    </source>
</evidence>
<sequence length="115" mass="12019">MHFPIGLLAIAAAISIAAWRTRPRWWAIVVGVLIALGLVWSVLGIVGVTVTLGGIVASTIGWIYLGLCIATLLAAVFVLERRGPDGEEAPPLIGDNPLDGDTDDADDPAPARDLP</sequence>
<evidence type="ECO:0000256" key="2">
    <source>
        <dbReference type="SAM" id="Phobius"/>
    </source>
</evidence>
<dbReference type="RefSeq" id="WP_344342971.1">
    <property type="nucleotide sequence ID" value="NZ_BAAAQT010000006.1"/>
</dbReference>
<dbReference type="EMBL" id="BAAAQT010000006">
    <property type="protein sequence ID" value="GAA2174150.1"/>
    <property type="molecule type" value="Genomic_DNA"/>
</dbReference>
<protein>
    <recommendedName>
        <fullName evidence="5">DUF4175 domain-containing protein</fullName>
    </recommendedName>
</protein>
<name>A0ABP5MHL1_9MICO</name>
<keyword evidence="2" id="KW-0812">Transmembrane</keyword>
<keyword evidence="4" id="KW-1185">Reference proteome</keyword>
<evidence type="ECO:0000313" key="3">
    <source>
        <dbReference type="EMBL" id="GAA2174150.1"/>
    </source>
</evidence>
<feature type="transmembrane region" description="Helical" evidence="2">
    <location>
        <begin position="28"/>
        <end position="50"/>
    </location>
</feature>
<evidence type="ECO:0008006" key="5">
    <source>
        <dbReference type="Google" id="ProtNLM"/>
    </source>
</evidence>
<accession>A0ABP5MHL1</accession>